<dbReference type="AlphaFoldDB" id="A0A7J9EJ03"/>
<sequence>MNIVEQSLWKAVPHYLRRVSTALKKHTGKPLPLTCTPIKFGSWMGGDRDGNPNVTAKVTRDVSLLSRWMAIDLYIREIDSLRFELSMNRCNDRLSRLAQEILEKETLSENLRESRNQPLSRSQLKLHGQQAPSLPTQLPDRAGLPACTDYTDGGSQYPKLELPGTDYMPLAREDGRENSSKDLSPNIPKLSANGSSANSNGSSTAVTSRGSFSSGQLLAQRKLFAESTIGRSSFHKLLEPSSALRPGIAPYRIVLGDIKE</sequence>
<dbReference type="SUPFAM" id="SSF51621">
    <property type="entry name" value="Phosphoenolpyruvate/pyruvate domain"/>
    <property type="match status" value="1"/>
</dbReference>
<evidence type="ECO:0008006" key="4">
    <source>
        <dbReference type="Google" id="ProtNLM"/>
    </source>
</evidence>
<feature type="compositionally biased region" description="Basic and acidic residues" evidence="1">
    <location>
        <begin position="171"/>
        <end position="180"/>
    </location>
</feature>
<evidence type="ECO:0000256" key="1">
    <source>
        <dbReference type="SAM" id="MobiDB-lite"/>
    </source>
</evidence>
<dbReference type="EMBL" id="JABEZW010000008">
    <property type="protein sequence ID" value="MBA0773010.1"/>
    <property type="molecule type" value="Genomic_DNA"/>
</dbReference>
<comment type="caution">
    <text evidence="2">The sequence shown here is derived from an EMBL/GenBank/DDBJ whole genome shotgun (WGS) entry which is preliminary data.</text>
</comment>
<dbReference type="GO" id="GO:0015977">
    <property type="term" value="P:carbon fixation"/>
    <property type="evidence" value="ECO:0007669"/>
    <property type="project" value="InterPro"/>
</dbReference>
<proteinExistence type="predicted"/>
<evidence type="ECO:0000313" key="2">
    <source>
        <dbReference type="EMBL" id="MBA0773010.1"/>
    </source>
</evidence>
<accession>A0A7J9EJ03</accession>
<dbReference type="Pfam" id="PF00311">
    <property type="entry name" value="PEPcase"/>
    <property type="match status" value="1"/>
</dbReference>
<reference evidence="2 3" key="1">
    <citation type="journal article" date="2019" name="Genome Biol. Evol.">
        <title>Insights into the evolution of the New World diploid cottons (Gossypium, subgenus Houzingenia) based on genome sequencing.</title>
        <authorList>
            <person name="Grover C.E."/>
            <person name="Arick M.A. 2nd"/>
            <person name="Thrash A."/>
            <person name="Conover J.L."/>
            <person name="Sanders W.S."/>
            <person name="Peterson D.G."/>
            <person name="Frelichowski J.E."/>
            <person name="Scheffler J.A."/>
            <person name="Scheffler B.E."/>
            <person name="Wendel J.F."/>
        </authorList>
    </citation>
    <scope>NUCLEOTIDE SEQUENCE [LARGE SCALE GENOMIC DNA]</scope>
    <source>
        <strain evidence="2">8</strain>
        <tissue evidence="2">Leaf</tissue>
    </source>
</reference>
<feature type="region of interest" description="Disordered" evidence="1">
    <location>
        <begin position="109"/>
        <end position="211"/>
    </location>
</feature>
<dbReference type="GO" id="GO:0005829">
    <property type="term" value="C:cytosol"/>
    <property type="evidence" value="ECO:0007669"/>
    <property type="project" value="TreeGrafter"/>
</dbReference>
<dbReference type="Proteomes" id="UP000593568">
    <property type="component" value="Unassembled WGS sequence"/>
</dbReference>
<feature type="non-terminal residue" evidence="2">
    <location>
        <position position="260"/>
    </location>
</feature>
<protein>
    <recommendedName>
        <fullName evidence="4">Phosphoenolpyruvate carboxylase</fullName>
    </recommendedName>
</protein>
<dbReference type="InterPro" id="IPR015813">
    <property type="entry name" value="Pyrv/PenolPyrv_kinase-like_dom"/>
</dbReference>
<dbReference type="GO" id="GO:0006099">
    <property type="term" value="P:tricarboxylic acid cycle"/>
    <property type="evidence" value="ECO:0007669"/>
    <property type="project" value="InterPro"/>
</dbReference>
<gene>
    <name evidence="2" type="ORF">Gotri_008315</name>
</gene>
<feature type="compositionally biased region" description="Low complexity" evidence="1">
    <location>
        <begin position="191"/>
        <end position="208"/>
    </location>
</feature>
<dbReference type="PANTHER" id="PTHR30523:SF6">
    <property type="entry name" value="PHOSPHOENOLPYRUVATE CARBOXYLASE"/>
    <property type="match status" value="1"/>
</dbReference>
<keyword evidence="3" id="KW-1185">Reference proteome</keyword>
<name>A0A7J9EJ03_9ROSI</name>
<dbReference type="InterPro" id="IPR021135">
    <property type="entry name" value="PEP_COase"/>
</dbReference>
<dbReference type="GO" id="GO:0008964">
    <property type="term" value="F:phosphoenolpyruvate carboxylase activity"/>
    <property type="evidence" value="ECO:0007669"/>
    <property type="project" value="InterPro"/>
</dbReference>
<evidence type="ECO:0000313" key="3">
    <source>
        <dbReference type="Proteomes" id="UP000593568"/>
    </source>
</evidence>
<dbReference type="PANTHER" id="PTHR30523">
    <property type="entry name" value="PHOSPHOENOLPYRUVATE CARBOXYLASE"/>
    <property type="match status" value="1"/>
</dbReference>
<dbReference type="Gene3D" id="1.20.1440.90">
    <property type="entry name" value="Phosphoenolpyruvate/pyruvate domain"/>
    <property type="match status" value="1"/>
</dbReference>
<organism evidence="2 3">
    <name type="scientific">Gossypium trilobum</name>
    <dbReference type="NCBI Taxonomy" id="34281"/>
    <lineage>
        <taxon>Eukaryota</taxon>
        <taxon>Viridiplantae</taxon>
        <taxon>Streptophyta</taxon>
        <taxon>Embryophyta</taxon>
        <taxon>Tracheophyta</taxon>
        <taxon>Spermatophyta</taxon>
        <taxon>Magnoliopsida</taxon>
        <taxon>eudicotyledons</taxon>
        <taxon>Gunneridae</taxon>
        <taxon>Pentapetalae</taxon>
        <taxon>rosids</taxon>
        <taxon>malvids</taxon>
        <taxon>Malvales</taxon>
        <taxon>Malvaceae</taxon>
        <taxon>Malvoideae</taxon>
        <taxon>Gossypium</taxon>
    </lineage>
</organism>